<reference evidence="1" key="2">
    <citation type="submission" date="2020-09" db="EMBL/GenBank/DDBJ databases">
        <authorList>
            <person name="Sun Q."/>
            <person name="Zhou Y."/>
        </authorList>
    </citation>
    <scope>NUCLEOTIDE SEQUENCE</scope>
    <source>
        <strain evidence="1">CGMCC 1.15448</strain>
    </source>
</reference>
<name>A0A8J2UF13_9BACT</name>
<sequence>MGILFFNWYGYQLLTQYWQQQADSRLEARLDRNEYNESQLFSVKIPITSLSYYDDGSSNSFQRVDGQIDIGGVRYQYVKRRIIKDSLELLCIPNETAIKLQRVKNDFFRQVNDLGQQSQGKKAPTPVKNTSNDYQPTAMYVAVPDALAALEPVRGVYTFPYLPSYCSPTDEMPPDQAPALS</sequence>
<protein>
    <submittedName>
        <fullName evidence="1">Uncharacterized protein</fullName>
    </submittedName>
</protein>
<gene>
    <name evidence="1" type="ORF">GCM10011511_35590</name>
</gene>
<organism evidence="1 2">
    <name type="scientific">Puia dinghuensis</name>
    <dbReference type="NCBI Taxonomy" id="1792502"/>
    <lineage>
        <taxon>Bacteria</taxon>
        <taxon>Pseudomonadati</taxon>
        <taxon>Bacteroidota</taxon>
        <taxon>Chitinophagia</taxon>
        <taxon>Chitinophagales</taxon>
        <taxon>Chitinophagaceae</taxon>
        <taxon>Puia</taxon>
    </lineage>
</organism>
<dbReference type="EMBL" id="BMJC01000004">
    <property type="protein sequence ID" value="GGB08945.1"/>
    <property type="molecule type" value="Genomic_DNA"/>
</dbReference>
<dbReference type="Proteomes" id="UP000607559">
    <property type="component" value="Unassembled WGS sequence"/>
</dbReference>
<comment type="caution">
    <text evidence="1">The sequence shown here is derived from an EMBL/GenBank/DDBJ whole genome shotgun (WGS) entry which is preliminary data.</text>
</comment>
<evidence type="ECO:0000313" key="2">
    <source>
        <dbReference type="Proteomes" id="UP000607559"/>
    </source>
</evidence>
<evidence type="ECO:0000313" key="1">
    <source>
        <dbReference type="EMBL" id="GGB08945.1"/>
    </source>
</evidence>
<reference evidence="1" key="1">
    <citation type="journal article" date="2014" name="Int. J. Syst. Evol. Microbiol.">
        <title>Complete genome sequence of Corynebacterium casei LMG S-19264T (=DSM 44701T), isolated from a smear-ripened cheese.</title>
        <authorList>
            <consortium name="US DOE Joint Genome Institute (JGI-PGF)"/>
            <person name="Walter F."/>
            <person name="Albersmeier A."/>
            <person name="Kalinowski J."/>
            <person name="Ruckert C."/>
        </authorList>
    </citation>
    <scope>NUCLEOTIDE SEQUENCE</scope>
    <source>
        <strain evidence="1">CGMCC 1.15448</strain>
    </source>
</reference>
<keyword evidence="2" id="KW-1185">Reference proteome</keyword>
<dbReference type="AlphaFoldDB" id="A0A8J2UF13"/>
<proteinExistence type="predicted"/>
<accession>A0A8J2UF13</accession>